<organism evidence="2 3">
    <name type="scientific">Helicobacter pylori</name>
    <name type="common">Campylobacter pylori</name>
    <dbReference type="NCBI Taxonomy" id="210"/>
    <lineage>
        <taxon>Bacteria</taxon>
        <taxon>Pseudomonadati</taxon>
        <taxon>Campylobacterota</taxon>
        <taxon>Epsilonproteobacteria</taxon>
        <taxon>Campylobacterales</taxon>
        <taxon>Helicobacteraceae</taxon>
        <taxon>Helicobacter</taxon>
    </lineage>
</organism>
<evidence type="ECO:0000313" key="2">
    <source>
        <dbReference type="EMBL" id="RKV57754.1"/>
    </source>
</evidence>
<accession>A0A496J644</accession>
<evidence type="ECO:0000256" key="1">
    <source>
        <dbReference type="SAM" id="Coils"/>
    </source>
</evidence>
<proteinExistence type="predicted"/>
<reference evidence="2 3" key="1">
    <citation type="submission" date="2018-04" db="EMBL/GenBank/DDBJ databases">
        <title>Complete genome sequences of Helicobacter pylori.</title>
        <authorList>
            <person name="Palau M."/>
            <person name="Minana-Galbis D."/>
        </authorList>
    </citation>
    <scope>NUCLEOTIDE SEQUENCE [LARGE SCALE GENOMIC DNA]</scope>
    <source>
        <strain evidence="2 3">B126</strain>
    </source>
</reference>
<sequence length="146" mass="17798">MNTNNHNNEKKNTITRRMKIAHNSLPETDMKAHMEPKWRKLANIRSEMLVEKEKQLEERGIQLEIKEKSEAQGREFFTQEREFFTQERESFKREKESVEREKKLMKEEFQVQRELLEIYYGYPTQKNKPGIKYDDTIDIEPEDEKE</sequence>
<evidence type="ECO:0000313" key="3">
    <source>
        <dbReference type="Proteomes" id="UP000279456"/>
    </source>
</evidence>
<comment type="caution">
    <text evidence="2">The sequence shown here is derived from an EMBL/GenBank/DDBJ whole genome shotgun (WGS) entry which is preliminary data.</text>
</comment>
<keyword evidence="1" id="KW-0175">Coiled coil</keyword>
<dbReference type="RefSeq" id="WP_120812998.1">
    <property type="nucleotide sequence ID" value="NZ_QEHH01000034.1"/>
</dbReference>
<name>A0A496J644_HELPX</name>
<feature type="coiled-coil region" evidence="1">
    <location>
        <begin position="81"/>
        <end position="115"/>
    </location>
</feature>
<dbReference type="Proteomes" id="UP000279456">
    <property type="component" value="Unassembled WGS sequence"/>
</dbReference>
<protein>
    <submittedName>
        <fullName evidence="2">Uncharacterized protein</fullName>
    </submittedName>
</protein>
<gene>
    <name evidence="2" type="ORF">DD776_07045</name>
</gene>
<dbReference type="EMBL" id="QEHH01000034">
    <property type="protein sequence ID" value="RKV57754.1"/>
    <property type="molecule type" value="Genomic_DNA"/>
</dbReference>
<dbReference type="AlphaFoldDB" id="A0A496J644"/>